<organism evidence="3 4">
    <name type="scientific">Falsigemmobacter faecalis</name>
    <dbReference type="NCBI Taxonomy" id="2488730"/>
    <lineage>
        <taxon>Bacteria</taxon>
        <taxon>Pseudomonadati</taxon>
        <taxon>Pseudomonadota</taxon>
        <taxon>Alphaproteobacteria</taxon>
        <taxon>Rhodobacterales</taxon>
        <taxon>Paracoccaceae</taxon>
        <taxon>Falsigemmobacter</taxon>
    </lineage>
</organism>
<evidence type="ECO:0000313" key="3">
    <source>
        <dbReference type="EMBL" id="RRH73915.1"/>
    </source>
</evidence>
<feature type="transmembrane region" description="Helical" evidence="2">
    <location>
        <begin position="70"/>
        <end position="90"/>
    </location>
</feature>
<keyword evidence="4" id="KW-1185">Reference proteome</keyword>
<evidence type="ECO:0000256" key="1">
    <source>
        <dbReference type="SAM" id="MobiDB-lite"/>
    </source>
</evidence>
<proteinExistence type="predicted"/>
<comment type="caution">
    <text evidence="3">The sequence shown here is derived from an EMBL/GenBank/DDBJ whole genome shotgun (WGS) entry which is preliminary data.</text>
</comment>
<protein>
    <submittedName>
        <fullName evidence="3">PH domain-containing protein</fullName>
    </submittedName>
</protein>
<dbReference type="Proteomes" id="UP000282125">
    <property type="component" value="Unassembled WGS sequence"/>
</dbReference>
<feature type="transmembrane region" description="Helical" evidence="2">
    <location>
        <begin position="44"/>
        <end position="64"/>
    </location>
</feature>
<dbReference type="AlphaFoldDB" id="A0A3P3DI87"/>
<sequence>MAMAGWSCTTWPGAKSGMSRCRAMSSPTEIFERMTVDVRRSARGTLSSLVSLGLFLGAGCLLLSREYMALRPSTAMIIVGVLLLLWAGVISNGLRRPVLMSADGTGVRVRRLIGHHSFAWKDLTFANFDGSDRAVILGGYINGNMRYAAVPKRIASVADLEEAAALFAQHRPDLPQTMGQPGIPLAQTKESAE</sequence>
<accession>A0A3P3DI87</accession>
<evidence type="ECO:0000313" key="4">
    <source>
        <dbReference type="Proteomes" id="UP000282125"/>
    </source>
</evidence>
<gene>
    <name evidence="3" type="ORF">EG244_11540</name>
</gene>
<dbReference type="EMBL" id="RRAZ01000015">
    <property type="protein sequence ID" value="RRH73915.1"/>
    <property type="molecule type" value="Genomic_DNA"/>
</dbReference>
<name>A0A3P3DI87_9RHOB</name>
<keyword evidence="2" id="KW-0812">Transmembrane</keyword>
<keyword evidence="2" id="KW-0472">Membrane</keyword>
<feature type="region of interest" description="Disordered" evidence="1">
    <location>
        <begin position="171"/>
        <end position="193"/>
    </location>
</feature>
<evidence type="ECO:0000256" key="2">
    <source>
        <dbReference type="SAM" id="Phobius"/>
    </source>
</evidence>
<reference evidence="3 4" key="1">
    <citation type="submission" date="2018-11" db="EMBL/GenBank/DDBJ databases">
        <title>Gemmobacter sp. nov., YIM 102744-1 draft genome.</title>
        <authorList>
            <person name="Li G."/>
            <person name="Jiang Y."/>
        </authorList>
    </citation>
    <scope>NUCLEOTIDE SEQUENCE [LARGE SCALE GENOMIC DNA]</scope>
    <source>
        <strain evidence="3 4">YIM 102744-1</strain>
    </source>
</reference>
<keyword evidence="2" id="KW-1133">Transmembrane helix</keyword>